<geneLocation type="plasmid" evidence="2 3">
    <name>unnamed1</name>
</geneLocation>
<proteinExistence type="predicted"/>
<keyword evidence="1" id="KW-1133">Transmembrane helix</keyword>
<organism evidence="2 3">
    <name type="scientific">Bacteroides ovatus</name>
    <dbReference type="NCBI Taxonomy" id="28116"/>
    <lineage>
        <taxon>Bacteria</taxon>
        <taxon>Pseudomonadati</taxon>
        <taxon>Bacteroidota</taxon>
        <taxon>Bacteroidia</taxon>
        <taxon>Bacteroidales</taxon>
        <taxon>Bacteroidaceae</taxon>
        <taxon>Bacteroides</taxon>
    </lineage>
</organism>
<evidence type="ECO:0000313" key="2">
    <source>
        <dbReference type="EMBL" id="QDM12839.1"/>
    </source>
</evidence>
<sequence>MLQRFRKLSFMVIHKRVLMILGLVLLTSILFPIVANADGGLKISSLSEVEEKAKEGSDTIVNIGKYILGAVLIVTLVYVIYAVSSNQPHAKEMAFGWIIAVIIIMVAFLIV</sequence>
<keyword evidence="1" id="KW-0472">Membrane</keyword>
<keyword evidence="2" id="KW-0614">Plasmid</keyword>
<dbReference type="EMBL" id="CP041396">
    <property type="protein sequence ID" value="QDM12839.1"/>
    <property type="molecule type" value="Genomic_DNA"/>
</dbReference>
<evidence type="ECO:0000313" key="3">
    <source>
        <dbReference type="Proteomes" id="UP000318823"/>
    </source>
</evidence>
<evidence type="ECO:0000256" key="1">
    <source>
        <dbReference type="SAM" id="Phobius"/>
    </source>
</evidence>
<dbReference type="RefSeq" id="WP_032845147.1">
    <property type="nucleotide sequence ID" value="NZ_CP041396.1"/>
</dbReference>
<gene>
    <name evidence="2" type="ORF">DYI28_29535</name>
</gene>
<feature type="transmembrane region" description="Helical" evidence="1">
    <location>
        <begin position="63"/>
        <end position="81"/>
    </location>
</feature>
<dbReference type="Proteomes" id="UP000318823">
    <property type="component" value="Plasmid unnamed1"/>
</dbReference>
<name>A0AAP9IZ67_BACOV</name>
<keyword evidence="1" id="KW-0812">Transmembrane</keyword>
<feature type="transmembrane region" description="Helical" evidence="1">
    <location>
        <begin position="93"/>
        <end position="110"/>
    </location>
</feature>
<accession>A0AAP9IZ67</accession>
<protein>
    <submittedName>
        <fullName evidence="2">Uncharacterized protein</fullName>
    </submittedName>
</protein>
<reference evidence="3" key="1">
    <citation type="journal article" date="2018" name="J. Anim. Genet.">
        <title>Acquired interbacterial defense systems protect against interspecies antagonism in the human gut microbiome.</title>
        <authorList>
            <person name="Ross B.D."/>
            <person name="Verster A.J."/>
            <person name="Radey M.C."/>
            <person name="Schmidtke D.T."/>
            <person name="Pope C.E."/>
            <person name="Hoffman L.R."/>
            <person name="Hajjar A."/>
            <person name="Peterson S.B."/>
            <person name="Borenstein E."/>
            <person name="Mougous J."/>
        </authorList>
    </citation>
    <scope>NUCLEOTIDE SEQUENCE [LARGE SCALE GENOMIC DNA]</scope>
    <source>
        <strain evidence="3">3725 D1 iv</strain>
        <plasmid evidence="3">unnamed1</plasmid>
    </source>
</reference>
<dbReference type="AlphaFoldDB" id="A0AAP9IZ67"/>